<dbReference type="InterPro" id="IPR036249">
    <property type="entry name" value="Thioredoxin-like_sf"/>
</dbReference>
<sequence>MERITIDVVSDVVCPWCYLGKARLELAIAEVQDEIGVDINWRPYRLNPDYPKEGVDQKKALAEKLGGEERVAQAHKMLTDLGREVGIAFDFEAIKIGPNTLDAHRLIHWAMIEGREAQDRVVAALFKANFEEGRNVGDHAVLLDIGEKAGLDRSVIASLLASDADRDLIGAEIKAAQEMGVNGVPFFIFDQQYAVSGAQTPDVLANALRDIAKAKAEARSGLN</sequence>
<evidence type="ECO:0000313" key="2">
    <source>
        <dbReference type="EMBL" id="AIC27306.1"/>
    </source>
</evidence>
<dbReference type="CDD" id="cd03024">
    <property type="entry name" value="DsbA_FrnE"/>
    <property type="match status" value="1"/>
</dbReference>
<name>A0A060I6X7_RHIET</name>
<gene>
    <name evidence="2" type="ORF">IE4771_CH02197</name>
</gene>
<evidence type="ECO:0000259" key="1">
    <source>
        <dbReference type="Pfam" id="PF01323"/>
    </source>
</evidence>
<dbReference type="Pfam" id="PF01323">
    <property type="entry name" value="DSBA"/>
    <property type="match status" value="1"/>
</dbReference>
<feature type="domain" description="DSBA-like thioredoxin" evidence="1">
    <location>
        <begin position="5"/>
        <end position="208"/>
    </location>
</feature>
<dbReference type="KEGG" id="rei:IE4771_CH02197"/>
<dbReference type="PANTHER" id="PTHR13887:SF41">
    <property type="entry name" value="THIOREDOXIN SUPERFAMILY PROTEIN"/>
    <property type="match status" value="1"/>
</dbReference>
<dbReference type="PANTHER" id="PTHR13887">
    <property type="entry name" value="GLUTATHIONE S-TRANSFERASE KAPPA"/>
    <property type="match status" value="1"/>
</dbReference>
<evidence type="ECO:0000313" key="3">
    <source>
        <dbReference type="Proteomes" id="UP000027180"/>
    </source>
</evidence>
<proteinExistence type="predicted"/>
<reference evidence="2 3" key="1">
    <citation type="submission" date="2013-12" db="EMBL/GenBank/DDBJ databases">
        <title>Complete genome sequence of Rhizobium etli bv. mimosae IE4771.</title>
        <authorList>
            <person name="Bustos P."/>
            <person name="Santamaria R.I."/>
            <person name="Lozano L."/>
            <person name="Ormeno-Orrillo E."/>
            <person name="Rogel M.A."/>
            <person name="Romero D."/>
            <person name="Cevallos M.A."/>
            <person name="Martinez-Romero E."/>
            <person name="Gonzalez V."/>
        </authorList>
    </citation>
    <scope>NUCLEOTIDE SEQUENCE [LARGE SCALE GENOMIC DNA]</scope>
    <source>
        <strain evidence="2 3">IE4771</strain>
    </source>
</reference>
<accession>A0A060I6X7</accession>
<dbReference type="EMBL" id="CP006986">
    <property type="protein sequence ID" value="AIC27306.1"/>
    <property type="molecule type" value="Genomic_DNA"/>
</dbReference>
<dbReference type="InterPro" id="IPR001853">
    <property type="entry name" value="DSBA-like_thioredoxin_dom"/>
</dbReference>
<dbReference type="RefSeq" id="WP_038688886.1">
    <property type="nucleotide sequence ID" value="NZ_CP006986.1"/>
</dbReference>
<dbReference type="Proteomes" id="UP000027180">
    <property type="component" value="Chromosome"/>
</dbReference>
<dbReference type="AlphaFoldDB" id="A0A060I6X7"/>
<dbReference type="OrthoDB" id="9799122at2"/>
<dbReference type="Gene3D" id="3.40.30.10">
    <property type="entry name" value="Glutaredoxin"/>
    <property type="match status" value="1"/>
</dbReference>
<dbReference type="SUPFAM" id="SSF52833">
    <property type="entry name" value="Thioredoxin-like"/>
    <property type="match status" value="1"/>
</dbReference>
<dbReference type="HOGENOM" id="CLU_069253_0_4_5"/>
<dbReference type="GO" id="GO:0016491">
    <property type="term" value="F:oxidoreductase activity"/>
    <property type="evidence" value="ECO:0007669"/>
    <property type="project" value="InterPro"/>
</dbReference>
<protein>
    <submittedName>
        <fullName evidence="2">DSBA-like thioredoxin protein</fullName>
    </submittedName>
</protein>
<organism evidence="2 3">
    <name type="scientific">Rhizobium etli bv. mimosae str. IE4771</name>
    <dbReference type="NCBI Taxonomy" id="1432050"/>
    <lineage>
        <taxon>Bacteria</taxon>
        <taxon>Pseudomonadati</taxon>
        <taxon>Pseudomonadota</taxon>
        <taxon>Alphaproteobacteria</taxon>
        <taxon>Hyphomicrobiales</taxon>
        <taxon>Rhizobiaceae</taxon>
        <taxon>Rhizobium/Agrobacterium group</taxon>
        <taxon>Rhizobium</taxon>
    </lineage>
</organism>